<dbReference type="PANTHER" id="PTHR43283">
    <property type="entry name" value="BETA-LACTAMASE-RELATED"/>
    <property type="match status" value="1"/>
</dbReference>
<feature type="chain" id="PRO_5021332847" evidence="1">
    <location>
        <begin position="25"/>
        <end position="361"/>
    </location>
</feature>
<dbReference type="PANTHER" id="PTHR43283:SF18">
    <property type="match status" value="1"/>
</dbReference>
<keyword evidence="3" id="KW-0378">Hydrolase</keyword>
<organism evidence="3 4">
    <name type="scientific">Hymenobacter metallicola</name>
    <dbReference type="NCBI Taxonomy" id="2563114"/>
    <lineage>
        <taxon>Bacteria</taxon>
        <taxon>Pseudomonadati</taxon>
        <taxon>Bacteroidota</taxon>
        <taxon>Cytophagia</taxon>
        <taxon>Cytophagales</taxon>
        <taxon>Hymenobacteraceae</taxon>
        <taxon>Hymenobacter</taxon>
    </lineage>
</organism>
<dbReference type="InterPro" id="IPR012338">
    <property type="entry name" value="Beta-lactam/transpept-like"/>
</dbReference>
<keyword evidence="1" id="KW-0732">Signal</keyword>
<dbReference type="Proteomes" id="UP000298471">
    <property type="component" value="Unassembled WGS sequence"/>
</dbReference>
<dbReference type="Gene3D" id="3.40.710.10">
    <property type="entry name" value="DD-peptidase/beta-lactamase superfamily"/>
    <property type="match status" value="1"/>
</dbReference>
<dbReference type="GO" id="GO:0016787">
    <property type="term" value="F:hydrolase activity"/>
    <property type="evidence" value="ECO:0007669"/>
    <property type="project" value="UniProtKB-KW"/>
</dbReference>
<name>A0A4Z0QIX0_9BACT</name>
<evidence type="ECO:0000313" key="3">
    <source>
        <dbReference type="EMBL" id="TGE29249.1"/>
    </source>
</evidence>
<evidence type="ECO:0000256" key="1">
    <source>
        <dbReference type="SAM" id="SignalP"/>
    </source>
</evidence>
<evidence type="ECO:0000313" key="4">
    <source>
        <dbReference type="Proteomes" id="UP000298471"/>
    </source>
</evidence>
<dbReference type="OrthoDB" id="1357763at2"/>
<proteinExistence type="predicted"/>
<protein>
    <submittedName>
        <fullName evidence="3">Class A beta-lactamase-related serine hydrolase</fullName>
    </submittedName>
</protein>
<keyword evidence="4" id="KW-1185">Reference proteome</keyword>
<evidence type="ECO:0000259" key="2">
    <source>
        <dbReference type="Pfam" id="PF00144"/>
    </source>
</evidence>
<reference evidence="3 4" key="1">
    <citation type="submission" date="2019-04" db="EMBL/GenBank/DDBJ databases">
        <authorList>
            <person name="Feng G."/>
            <person name="Zhang J."/>
            <person name="Zhu H."/>
        </authorList>
    </citation>
    <scope>NUCLEOTIDE SEQUENCE [LARGE SCALE GENOMIC DNA]</scope>
    <source>
        <strain evidence="3 4">9PBR-1</strain>
    </source>
</reference>
<feature type="signal peptide" evidence="1">
    <location>
        <begin position="1"/>
        <end position="24"/>
    </location>
</feature>
<dbReference type="Pfam" id="PF00144">
    <property type="entry name" value="Beta-lactamase"/>
    <property type="match status" value="1"/>
</dbReference>
<dbReference type="EMBL" id="SRMB01000001">
    <property type="protein sequence ID" value="TGE29249.1"/>
    <property type="molecule type" value="Genomic_DNA"/>
</dbReference>
<sequence>MPLRQRMKNILTLAFLLGSFVVRAQQAELLALLNKENVTGMQLVYTKKGETKQYSLGLRQAGSTQAPMTSTTILQAASLGKVVLAYTALRLHDQGRLDLDKPLLTYAPYPRLQGEPRAAKITARMVLGHTTGLPNWADYPLAESWKTSKLTLKFAPDSCWSYSGEGYVWLQRTLEQITGNTLDQLAQQEVFGPLKMPNSSFTWQARFEKNAAYGHDKAGKPTDIKRFKEPNGGFSLLTTAADYSRFVRALMTGKGLKPATAKLLTTAANAATRCSTPATATDANINWAWGLGLATTSHGPAQWHWGDNGDFRGFFMTFPNSQESLLFLTNSANGLKITDEVLRLFLGPGHYQAMQWLAEEK</sequence>
<dbReference type="SUPFAM" id="SSF56601">
    <property type="entry name" value="beta-lactamase/transpeptidase-like"/>
    <property type="match status" value="1"/>
</dbReference>
<dbReference type="InterPro" id="IPR001466">
    <property type="entry name" value="Beta-lactam-related"/>
</dbReference>
<accession>A0A4Z0QIX0</accession>
<feature type="domain" description="Beta-lactamase-related" evidence="2">
    <location>
        <begin position="35"/>
        <end position="334"/>
    </location>
</feature>
<gene>
    <name evidence="3" type="ORF">E5K02_07285</name>
</gene>
<dbReference type="InterPro" id="IPR050789">
    <property type="entry name" value="Diverse_Enzym_Activities"/>
</dbReference>
<dbReference type="AlphaFoldDB" id="A0A4Z0QIX0"/>
<comment type="caution">
    <text evidence="3">The sequence shown here is derived from an EMBL/GenBank/DDBJ whole genome shotgun (WGS) entry which is preliminary data.</text>
</comment>